<evidence type="ECO:0000256" key="3">
    <source>
        <dbReference type="ARBA" id="ARBA00022448"/>
    </source>
</evidence>
<comment type="caution">
    <text evidence="13">The sequence shown here is derived from an EMBL/GenBank/DDBJ whole genome shotgun (WGS) entry which is preliminary data.</text>
</comment>
<dbReference type="Gene3D" id="2.40.160.10">
    <property type="entry name" value="Porin"/>
    <property type="match status" value="1"/>
</dbReference>
<evidence type="ECO:0000256" key="5">
    <source>
        <dbReference type="ARBA" id="ARBA00022692"/>
    </source>
</evidence>
<dbReference type="InterPro" id="IPR023614">
    <property type="entry name" value="Porin_dom_sf"/>
</dbReference>
<keyword evidence="10" id="KW-0998">Cell outer membrane</keyword>
<feature type="domain" description="Porin" evidence="12">
    <location>
        <begin position="14"/>
        <end position="345"/>
    </location>
</feature>
<dbReference type="AlphaFoldDB" id="A0A226X2M4"/>
<dbReference type="InterPro" id="IPR050298">
    <property type="entry name" value="Gram-neg_bact_OMP"/>
</dbReference>
<dbReference type="InterPro" id="IPR002299">
    <property type="entry name" value="Porin_Neis"/>
</dbReference>
<proteinExistence type="predicted"/>
<keyword evidence="8" id="KW-0626">Porin</keyword>
<dbReference type="Proteomes" id="UP000214720">
    <property type="component" value="Unassembled WGS sequence"/>
</dbReference>
<dbReference type="RefSeq" id="WP_089161334.1">
    <property type="nucleotide sequence ID" value="NZ_MTHB01000096.1"/>
</dbReference>
<evidence type="ECO:0000256" key="10">
    <source>
        <dbReference type="ARBA" id="ARBA00023237"/>
    </source>
</evidence>
<feature type="chain" id="PRO_5012488860" evidence="11">
    <location>
        <begin position="26"/>
        <end position="368"/>
    </location>
</feature>
<feature type="signal peptide" evidence="11">
    <location>
        <begin position="1"/>
        <end position="25"/>
    </location>
</feature>
<evidence type="ECO:0000313" key="13">
    <source>
        <dbReference type="EMBL" id="OXC77702.1"/>
    </source>
</evidence>
<organism evidence="13 14">
    <name type="scientific">Caballeronia sordidicola</name>
    <name type="common">Burkholderia sordidicola</name>
    <dbReference type="NCBI Taxonomy" id="196367"/>
    <lineage>
        <taxon>Bacteria</taxon>
        <taxon>Pseudomonadati</taxon>
        <taxon>Pseudomonadota</taxon>
        <taxon>Betaproteobacteria</taxon>
        <taxon>Burkholderiales</taxon>
        <taxon>Burkholderiaceae</taxon>
        <taxon>Caballeronia</taxon>
    </lineage>
</organism>
<dbReference type="OrthoDB" id="8982743at2"/>
<sequence>MKKTTSAIGAIGGALIAIAAQSAFAQSSVTLYGIVDTSVRYLTNANASNDSQVSMGVGPITGSRWGLKGSEDLGGGLSAVFRLEDGFNLWNGQFASANTLFNRMAYVGLSSNQYGTVTLGRQNTPLFDQLGNVYDPLTVGNYDQDGWLPGALGYGLRQNNSVKYNGQFGGVNVEAMYGFGNVAGSTGASNMYGLTASYTFAGLSLDAGFQQNSDVHNNKFNVVNVSAVYAFSTVKAFAGWLHSQDNTGMVDIFMSAANSPAANFAAPVTNTNRIDDGFYTGATWQVTPPLLLTAAAYYDHSRNALDADGTTLSRGVRYSGVLLAEYSLSKRTEVYGTVDFIRGTGAAQADFPGRNNQTGVAVGFRNIF</sequence>
<keyword evidence="9" id="KW-0472">Membrane</keyword>
<keyword evidence="6 11" id="KW-0732">Signal</keyword>
<dbReference type="Pfam" id="PF13609">
    <property type="entry name" value="Porin_4"/>
    <property type="match status" value="1"/>
</dbReference>
<evidence type="ECO:0000256" key="9">
    <source>
        <dbReference type="ARBA" id="ARBA00023136"/>
    </source>
</evidence>
<evidence type="ECO:0000256" key="11">
    <source>
        <dbReference type="SAM" id="SignalP"/>
    </source>
</evidence>
<dbReference type="PANTHER" id="PTHR34501">
    <property type="entry name" value="PROTEIN YDDL-RELATED"/>
    <property type="match status" value="1"/>
</dbReference>
<protein>
    <submittedName>
        <fullName evidence="13">Outer membrane protein (Porin)</fullName>
    </submittedName>
</protein>
<evidence type="ECO:0000313" key="14">
    <source>
        <dbReference type="Proteomes" id="UP000214720"/>
    </source>
</evidence>
<dbReference type="PANTHER" id="PTHR34501:SF9">
    <property type="entry name" value="MAJOR OUTER MEMBRANE PROTEIN P.IA"/>
    <property type="match status" value="1"/>
</dbReference>
<evidence type="ECO:0000256" key="2">
    <source>
        <dbReference type="ARBA" id="ARBA00011233"/>
    </source>
</evidence>
<dbReference type="SUPFAM" id="SSF56935">
    <property type="entry name" value="Porins"/>
    <property type="match status" value="1"/>
</dbReference>
<dbReference type="EMBL" id="MTHB01000096">
    <property type="protein sequence ID" value="OXC77702.1"/>
    <property type="molecule type" value="Genomic_DNA"/>
</dbReference>
<comment type="subunit">
    <text evidence="2">Homotrimer.</text>
</comment>
<dbReference type="GO" id="GO:0009279">
    <property type="term" value="C:cell outer membrane"/>
    <property type="evidence" value="ECO:0007669"/>
    <property type="project" value="UniProtKB-SubCell"/>
</dbReference>
<dbReference type="CDD" id="cd00342">
    <property type="entry name" value="gram_neg_porins"/>
    <property type="match status" value="1"/>
</dbReference>
<dbReference type="GO" id="GO:0006811">
    <property type="term" value="P:monoatomic ion transport"/>
    <property type="evidence" value="ECO:0007669"/>
    <property type="project" value="UniProtKB-KW"/>
</dbReference>
<dbReference type="PRINTS" id="PR00184">
    <property type="entry name" value="NEISSPPORIN"/>
</dbReference>
<keyword evidence="3" id="KW-0813">Transport</keyword>
<evidence type="ECO:0000256" key="4">
    <source>
        <dbReference type="ARBA" id="ARBA00022452"/>
    </source>
</evidence>
<evidence type="ECO:0000256" key="8">
    <source>
        <dbReference type="ARBA" id="ARBA00023114"/>
    </source>
</evidence>
<keyword evidence="4" id="KW-1134">Transmembrane beta strand</keyword>
<dbReference type="eggNOG" id="COG3203">
    <property type="taxonomic scope" value="Bacteria"/>
</dbReference>
<dbReference type="InterPro" id="IPR033900">
    <property type="entry name" value="Gram_neg_porin_domain"/>
</dbReference>
<dbReference type="GO" id="GO:0015288">
    <property type="term" value="F:porin activity"/>
    <property type="evidence" value="ECO:0007669"/>
    <property type="project" value="UniProtKB-KW"/>
</dbReference>
<dbReference type="GO" id="GO:0046930">
    <property type="term" value="C:pore complex"/>
    <property type="evidence" value="ECO:0007669"/>
    <property type="project" value="UniProtKB-KW"/>
</dbReference>
<keyword evidence="7" id="KW-0406">Ion transport</keyword>
<gene>
    <name evidence="13" type="ORF">BSU04_15800</name>
</gene>
<accession>A0A226X2M4</accession>
<evidence type="ECO:0000256" key="6">
    <source>
        <dbReference type="ARBA" id="ARBA00022729"/>
    </source>
</evidence>
<evidence type="ECO:0000259" key="12">
    <source>
        <dbReference type="Pfam" id="PF13609"/>
    </source>
</evidence>
<evidence type="ECO:0000256" key="1">
    <source>
        <dbReference type="ARBA" id="ARBA00004571"/>
    </source>
</evidence>
<evidence type="ECO:0000256" key="7">
    <source>
        <dbReference type="ARBA" id="ARBA00023065"/>
    </source>
</evidence>
<keyword evidence="5" id="KW-0812">Transmembrane</keyword>
<reference evidence="14" key="1">
    <citation type="submission" date="2017-01" db="EMBL/GenBank/DDBJ databases">
        <title>Genome Analysis of Deinococcus marmoris KOPRI26562.</title>
        <authorList>
            <person name="Kim J.H."/>
            <person name="Oh H.-M."/>
        </authorList>
    </citation>
    <scope>NUCLEOTIDE SEQUENCE [LARGE SCALE GENOMIC DNA]</scope>
    <source>
        <strain evidence="14">PAMC 26633</strain>
    </source>
</reference>
<name>A0A226X2M4_CABSO</name>
<comment type="subcellular location">
    <subcellularLocation>
        <location evidence="1">Cell outer membrane</location>
        <topology evidence="1">Multi-pass membrane protein</topology>
    </subcellularLocation>
</comment>